<dbReference type="Proteomes" id="UP000237640">
    <property type="component" value="Unassembled WGS sequence"/>
</dbReference>
<proteinExistence type="predicted"/>
<accession>A0A2T0MAD9</accession>
<keyword evidence="1" id="KW-0805">Transcription regulation</keyword>
<gene>
    <name evidence="5" type="ORF">CLV81_2782</name>
</gene>
<name>A0A2T0MAD9_9FLAO</name>
<dbReference type="PANTHER" id="PTHR38445">
    <property type="entry name" value="HTH-TYPE TRANSCRIPTIONAL REPRESSOR YTRA"/>
    <property type="match status" value="1"/>
</dbReference>
<sequence>MDFDNSKPIYLQIAEVFYENILEKRWKEEERIPSVREIAMLVEVNPNTAIRAFNHLQDLEVIYNKRGIGYFVAKKGFSKVMEIKRKEFMEHTLPDVFKKMNMMNIPLEELINAFNQEKNEKE</sequence>
<dbReference type="InterPro" id="IPR036390">
    <property type="entry name" value="WH_DNA-bd_sf"/>
</dbReference>
<dbReference type="RefSeq" id="WP_106145666.1">
    <property type="nucleotide sequence ID" value="NZ_PVYX01000002.1"/>
</dbReference>
<dbReference type="InterPro" id="IPR000524">
    <property type="entry name" value="Tscrpt_reg_HTH_GntR"/>
</dbReference>
<protein>
    <submittedName>
        <fullName evidence="5">DNA-binding transcriptional regulator YhcF (GntR family)</fullName>
    </submittedName>
</protein>
<dbReference type="CDD" id="cd07377">
    <property type="entry name" value="WHTH_GntR"/>
    <property type="match status" value="1"/>
</dbReference>
<dbReference type="GO" id="GO:0003677">
    <property type="term" value="F:DNA binding"/>
    <property type="evidence" value="ECO:0007669"/>
    <property type="project" value="UniProtKB-KW"/>
</dbReference>
<dbReference type="PANTHER" id="PTHR38445:SF10">
    <property type="entry name" value="GNTR-FAMILY TRANSCRIPTIONAL REGULATOR"/>
    <property type="match status" value="1"/>
</dbReference>
<evidence type="ECO:0000256" key="3">
    <source>
        <dbReference type="ARBA" id="ARBA00023163"/>
    </source>
</evidence>
<dbReference type="SUPFAM" id="SSF46785">
    <property type="entry name" value="Winged helix' DNA-binding domain"/>
    <property type="match status" value="1"/>
</dbReference>
<dbReference type="Pfam" id="PF00392">
    <property type="entry name" value="GntR"/>
    <property type="match status" value="1"/>
</dbReference>
<dbReference type="InterPro" id="IPR036388">
    <property type="entry name" value="WH-like_DNA-bd_sf"/>
</dbReference>
<evidence type="ECO:0000256" key="1">
    <source>
        <dbReference type="ARBA" id="ARBA00023015"/>
    </source>
</evidence>
<evidence type="ECO:0000256" key="2">
    <source>
        <dbReference type="ARBA" id="ARBA00023125"/>
    </source>
</evidence>
<dbReference type="GO" id="GO:0003700">
    <property type="term" value="F:DNA-binding transcription factor activity"/>
    <property type="evidence" value="ECO:0007669"/>
    <property type="project" value="InterPro"/>
</dbReference>
<organism evidence="5 6">
    <name type="scientific">Flagellimonas meridianipacifica</name>
    <dbReference type="NCBI Taxonomy" id="1080225"/>
    <lineage>
        <taxon>Bacteria</taxon>
        <taxon>Pseudomonadati</taxon>
        <taxon>Bacteroidota</taxon>
        <taxon>Flavobacteriia</taxon>
        <taxon>Flavobacteriales</taxon>
        <taxon>Flavobacteriaceae</taxon>
        <taxon>Flagellimonas</taxon>
    </lineage>
</organism>
<reference evidence="5 6" key="1">
    <citation type="submission" date="2018-03" db="EMBL/GenBank/DDBJ databases">
        <title>Genomic Encyclopedia of Archaeal and Bacterial Type Strains, Phase II (KMG-II): from individual species to whole genera.</title>
        <authorList>
            <person name="Goeker M."/>
        </authorList>
    </citation>
    <scope>NUCLEOTIDE SEQUENCE [LARGE SCALE GENOMIC DNA]</scope>
    <source>
        <strain evidence="5 6">DSM 25027</strain>
    </source>
</reference>
<keyword evidence="2 5" id="KW-0238">DNA-binding</keyword>
<evidence type="ECO:0000313" key="5">
    <source>
        <dbReference type="EMBL" id="PRX54382.1"/>
    </source>
</evidence>
<evidence type="ECO:0000313" key="6">
    <source>
        <dbReference type="Proteomes" id="UP000237640"/>
    </source>
</evidence>
<dbReference type="SMART" id="SM00345">
    <property type="entry name" value="HTH_GNTR"/>
    <property type="match status" value="1"/>
</dbReference>
<dbReference type="EMBL" id="PVYX01000002">
    <property type="protein sequence ID" value="PRX54382.1"/>
    <property type="molecule type" value="Genomic_DNA"/>
</dbReference>
<comment type="caution">
    <text evidence="5">The sequence shown here is derived from an EMBL/GenBank/DDBJ whole genome shotgun (WGS) entry which is preliminary data.</text>
</comment>
<keyword evidence="6" id="KW-1185">Reference proteome</keyword>
<feature type="domain" description="HTH gntR-type" evidence="4">
    <location>
        <begin position="7"/>
        <end position="75"/>
    </location>
</feature>
<dbReference type="AlphaFoldDB" id="A0A2T0MAD9"/>
<keyword evidence="3" id="KW-0804">Transcription</keyword>
<dbReference type="OrthoDB" id="594134at2"/>
<dbReference type="PROSITE" id="PS50949">
    <property type="entry name" value="HTH_GNTR"/>
    <property type="match status" value="1"/>
</dbReference>
<dbReference type="Gene3D" id="1.10.287.100">
    <property type="match status" value="1"/>
</dbReference>
<dbReference type="Gene3D" id="1.10.10.10">
    <property type="entry name" value="Winged helix-like DNA-binding domain superfamily/Winged helix DNA-binding domain"/>
    <property type="match status" value="1"/>
</dbReference>
<evidence type="ECO:0000259" key="4">
    <source>
        <dbReference type="PROSITE" id="PS50949"/>
    </source>
</evidence>